<evidence type="ECO:0000256" key="2">
    <source>
        <dbReference type="ARBA" id="ARBA00023002"/>
    </source>
</evidence>
<accession>A0AA91GKB8</accession>
<dbReference type="EMBL" id="JXLC01000013">
    <property type="protein sequence ID" value="OJG91528.1"/>
    <property type="molecule type" value="Genomic_DNA"/>
</dbReference>
<dbReference type="CDD" id="cd05233">
    <property type="entry name" value="SDR_c"/>
    <property type="match status" value="1"/>
</dbReference>
<dbReference type="PANTHER" id="PTHR43669">
    <property type="entry name" value="5-KETO-D-GLUCONATE 5-REDUCTASE"/>
    <property type="match status" value="1"/>
</dbReference>
<organism evidence="3 4">
    <name type="scientific">Enterococcus silesiacus</name>
    <dbReference type="NCBI Taxonomy" id="332949"/>
    <lineage>
        <taxon>Bacteria</taxon>
        <taxon>Bacillati</taxon>
        <taxon>Bacillota</taxon>
        <taxon>Bacilli</taxon>
        <taxon>Lactobacillales</taxon>
        <taxon>Enterococcaceae</taxon>
        <taxon>Enterococcus</taxon>
    </lineage>
</organism>
<dbReference type="Pfam" id="PF00106">
    <property type="entry name" value="adh_short"/>
    <property type="match status" value="1"/>
</dbReference>
<dbReference type="InterPro" id="IPR036291">
    <property type="entry name" value="NAD(P)-bd_dom_sf"/>
</dbReference>
<dbReference type="SUPFAM" id="SSF51735">
    <property type="entry name" value="NAD(P)-binding Rossmann-fold domains"/>
    <property type="match status" value="1"/>
</dbReference>
<dbReference type="PANTHER" id="PTHR43669:SF3">
    <property type="entry name" value="ALCOHOL DEHYDROGENASE, PUTATIVE (AFU_ORTHOLOGUE AFUA_3G03445)-RELATED"/>
    <property type="match status" value="1"/>
</dbReference>
<sequence>MFFMSKSIIIVGAGPGVGYETAKKFGTEGYKVGLINISEPILVDLKSELEQDNITVYYETADASNTEKLNQAIDRLVEQLGGLTTYFYNVPGPLGKSYMPMTEAPESLLSLFLQLRVTSVLSSVQHALPYLEKTHGSVLISSGQSDRIAYPYTGIMGTAQAALKMLMMHLNQELKEKDIFVGYFPLDNPPLITDEKKEANREDLPGGFELTKEMRITAKDVAAEIFKEDVLRENFDVRIKKA</sequence>
<dbReference type="GO" id="GO:0016491">
    <property type="term" value="F:oxidoreductase activity"/>
    <property type="evidence" value="ECO:0007669"/>
    <property type="project" value="UniProtKB-KW"/>
</dbReference>
<gene>
    <name evidence="3" type="ORF">RV15_GL000614</name>
</gene>
<evidence type="ECO:0000313" key="3">
    <source>
        <dbReference type="EMBL" id="OJG91528.1"/>
    </source>
</evidence>
<dbReference type="Proteomes" id="UP000183039">
    <property type="component" value="Unassembled WGS sequence"/>
</dbReference>
<evidence type="ECO:0008006" key="5">
    <source>
        <dbReference type="Google" id="ProtNLM"/>
    </source>
</evidence>
<evidence type="ECO:0000256" key="1">
    <source>
        <dbReference type="ARBA" id="ARBA00006484"/>
    </source>
</evidence>
<dbReference type="AlphaFoldDB" id="A0AA91GKB8"/>
<comment type="caution">
    <text evidence="3">The sequence shown here is derived from an EMBL/GenBank/DDBJ whole genome shotgun (WGS) entry which is preliminary data.</text>
</comment>
<reference evidence="3 4" key="1">
    <citation type="submission" date="2014-12" db="EMBL/GenBank/DDBJ databases">
        <title>Draft genome sequences of 29 type strains of Enterococci.</title>
        <authorList>
            <person name="Zhong Z."/>
            <person name="Sun Z."/>
            <person name="Liu W."/>
            <person name="Zhang W."/>
            <person name="Zhang H."/>
        </authorList>
    </citation>
    <scope>NUCLEOTIDE SEQUENCE [LARGE SCALE GENOMIC DNA]</scope>
    <source>
        <strain evidence="3 4">DSM 22801</strain>
    </source>
</reference>
<dbReference type="Gene3D" id="3.40.50.720">
    <property type="entry name" value="NAD(P)-binding Rossmann-like Domain"/>
    <property type="match status" value="1"/>
</dbReference>
<evidence type="ECO:0000313" key="4">
    <source>
        <dbReference type="Proteomes" id="UP000183039"/>
    </source>
</evidence>
<protein>
    <recommendedName>
        <fullName evidence="5">Short-chain dehydrogenase</fullName>
    </recommendedName>
</protein>
<proteinExistence type="inferred from homology"/>
<name>A0AA91GKB8_9ENTE</name>
<keyword evidence="2" id="KW-0560">Oxidoreductase</keyword>
<dbReference type="InterPro" id="IPR002347">
    <property type="entry name" value="SDR_fam"/>
</dbReference>
<comment type="similarity">
    <text evidence="1">Belongs to the short-chain dehydrogenases/reductases (SDR) family.</text>
</comment>